<dbReference type="PANTHER" id="PTHR34070:SF1">
    <property type="entry name" value="DNA ALKYLATION REPAIR PROTEIN"/>
    <property type="match status" value="1"/>
</dbReference>
<protein>
    <submittedName>
        <fullName evidence="1">DNA alkylation repair protein</fullName>
    </submittedName>
</protein>
<dbReference type="Gene3D" id="1.25.10.90">
    <property type="match status" value="1"/>
</dbReference>
<organism evidence="1 2">
    <name type="scientific">Saccharopolyspora rhizosphaerae</name>
    <dbReference type="NCBI Taxonomy" id="2492662"/>
    <lineage>
        <taxon>Bacteria</taxon>
        <taxon>Bacillati</taxon>
        <taxon>Actinomycetota</taxon>
        <taxon>Actinomycetes</taxon>
        <taxon>Pseudonocardiales</taxon>
        <taxon>Pseudonocardiaceae</taxon>
        <taxon>Saccharopolyspora</taxon>
    </lineage>
</organism>
<proteinExistence type="predicted"/>
<keyword evidence="2" id="KW-1185">Reference proteome</keyword>
<dbReference type="SUPFAM" id="SSF48371">
    <property type="entry name" value="ARM repeat"/>
    <property type="match status" value="1"/>
</dbReference>
<dbReference type="InterPro" id="IPR016024">
    <property type="entry name" value="ARM-type_fold"/>
</dbReference>
<dbReference type="Proteomes" id="UP000274515">
    <property type="component" value="Unassembled WGS sequence"/>
</dbReference>
<sequence length="229" mass="26524">MSEVSEFCEAALTSLREQAVPEDAPAMQRYMKSAMPFLGVRKPARVRIVDELCSRFRFATQEELVESARALWRGATHREERYVALSVTGHRAQRKLQDPGMLELYEEFVVTGAWWDFVDETASRRIGPLLLSHPDVVRPLLLRWAGDEDRWRRRTSIIAQLRAKDRTDVALLRRAVVTNLTDQDFFLRKAIGWALREHAKTDPDWVRDFVAQHELSPLSRREALRALGE</sequence>
<dbReference type="InterPro" id="IPR014825">
    <property type="entry name" value="DNA_alkylation"/>
</dbReference>
<reference evidence="1 2" key="1">
    <citation type="submission" date="2018-11" db="EMBL/GenBank/DDBJ databases">
        <title>Saccharopolyspora rhizosphaerae sp. nov., an actinomycete isolated from rhizosphere soil in Thailand.</title>
        <authorList>
            <person name="Intra B."/>
            <person name="Euanorasetr J."/>
            <person name="Take A."/>
            <person name="Inahashi Y."/>
            <person name="Mori M."/>
            <person name="Panbangred W."/>
            <person name="Matsumoto A."/>
        </authorList>
    </citation>
    <scope>NUCLEOTIDE SEQUENCE [LARGE SCALE GENOMIC DNA]</scope>
    <source>
        <strain evidence="1 2">H219</strain>
    </source>
</reference>
<accession>A0A3R8R3L8</accession>
<name>A0A3R8R3L8_9PSEU</name>
<dbReference type="RefSeq" id="WP_125089804.1">
    <property type="nucleotide sequence ID" value="NZ_RSAA01000008.1"/>
</dbReference>
<evidence type="ECO:0000313" key="2">
    <source>
        <dbReference type="Proteomes" id="UP000274515"/>
    </source>
</evidence>
<comment type="caution">
    <text evidence="1">The sequence shown here is derived from an EMBL/GenBank/DDBJ whole genome shotgun (WGS) entry which is preliminary data.</text>
</comment>
<dbReference type="OrthoDB" id="9775346at2"/>
<evidence type="ECO:0000313" key="1">
    <source>
        <dbReference type="EMBL" id="RRO17472.1"/>
    </source>
</evidence>
<dbReference type="CDD" id="cd07064">
    <property type="entry name" value="AlkD_like_1"/>
    <property type="match status" value="1"/>
</dbReference>
<dbReference type="AlphaFoldDB" id="A0A3R8R3L8"/>
<dbReference type="Pfam" id="PF08713">
    <property type="entry name" value="DNA_alkylation"/>
    <property type="match status" value="1"/>
</dbReference>
<gene>
    <name evidence="1" type="ORF">EIL87_09265</name>
</gene>
<dbReference type="EMBL" id="RSAA01000008">
    <property type="protein sequence ID" value="RRO17472.1"/>
    <property type="molecule type" value="Genomic_DNA"/>
</dbReference>
<dbReference type="PANTHER" id="PTHR34070">
    <property type="entry name" value="ARMADILLO-TYPE FOLD"/>
    <property type="match status" value="1"/>
</dbReference>